<evidence type="ECO:0000256" key="1">
    <source>
        <dbReference type="SAM" id="Coils"/>
    </source>
</evidence>
<accession>A8LJT1</accession>
<sequence length="190" mass="20364">MRNRLLGILLSAVVYTLPAHAWFFQPPPGSVSEETLARFQEAAVNTLEGLALIHQVLLQIEQAETSVNSLEATSAAIERLTSAAELFQDLQTDDLQALVVSIEAVAQIDEGAIQLVRNAEIETAADLARYSSDQSLALAELMGRLQEIDFGPDAAANSEGRTTVNRVVSNISTMMIVVNSVSGALALETQ</sequence>
<evidence type="ECO:0000256" key="2">
    <source>
        <dbReference type="SAM" id="SignalP"/>
    </source>
</evidence>
<feature type="signal peptide" evidence="2">
    <location>
        <begin position="1"/>
        <end position="21"/>
    </location>
</feature>
<dbReference type="KEGG" id="dsh:Dshi_0008"/>
<keyword evidence="2" id="KW-0732">Signal</keyword>
<protein>
    <submittedName>
        <fullName evidence="3">Uncharacterized protein</fullName>
    </submittedName>
</protein>
<keyword evidence="1" id="KW-0175">Coiled coil</keyword>
<feature type="coiled-coil region" evidence="1">
    <location>
        <begin position="53"/>
        <end position="80"/>
    </location>
</feature>
<gene>
    <name evidence="3" type="ordered locus">Dshi_0008</name>
</gene>
<evidence type="ECO:0000313" key="3">
    <source>
        <dbReference type="EMBL" id="ABV91757.1"/>
    </source>
</evidence>
<dbReference type="eggNOG" id="ENOG5033VCV">
    <property type="taxonomic scope" value="Bacteria"/>
</dbReference>
<organism evidence="3 4">
    <name type="scientific">Dinoroseobacter shibae (strain DSM 16493 / NCIMB 14021 / DFL 12)</name>
    <dbReference type="NCBI Taxonomy" id="398580"/>
    <lineage>
        <taxon>Bacteria</taxon>
        <taxon>Pseudomonadati</taxon>
        <taxon>Pseudomonadota</taxon>
        <taxon>Alphaproteobacteria</taxon>
        <taxon>Rhodobacterales</taxon>
        <taxon>Roseobacteraceae</taxon>
        <taxon>Dinoroseobacter</taxon>
    </lineage>
</organism>
<proteinExistence type="predicted"/>
<reference evidence="4" key="1">
    <citation type="journal article" date="2010" name="ISME J.">
        <title>The complete genome sequence of the algal symbiont Dinoroseobacter shibae: a hitchhiker's guide to life in the sea.</title>
        <authorList>
            <person name="Wagner-Dobler I."/>
            <person name="Ballhausen B."/>
            <person name="Berger M."/>
            <person name="Brinkhoff T."/>
            <person name="Buchholz I."/>
            <person name="Bunk B."/>
            <person name="Cypionka H."/>
            <person name="Daniel R."/>
            <person name="Drepper T."/>
            <person name="Gerdts G."/>
            <person name="Hahnke S."/>
            <person name="Han C."/>
            <person name="Jahn D."/>
            <person name="Kalhoefer D."/>
            <person name="Kiss H."/>
            <person name="Klenk H.P."/>
            <person name="Kyrpides N."/>
            <person name="Liebl W."/>
            <person name="Liesegang H."/>
            <person name="Meincke L."/>
            <person name="Pati A."/>
            <person name="Petersen J."/>
            <person name="Piekarski T."/>
            <person name="Pommerenke C."/>
            <person name="Pradella S."/>
            <person name="Pukall R."/>
            <person name="Rabus R."/>
            <person name="Stackebrandt E."/>
            <person name="Thole S."/>
            <person name="Thompson L."/>
            <person name="Tielen P."/>
            <person name="Tomasch J."/>
            <person name="von Jan M."/>
            <person name="Wanphrut N."/>
            <person name="Wichels A."/>
            <person name="Zech H."/>
            <person name="Simon M."/>
        </authorList>
    </citation>
    <scope>NUCLEOTIDE SEQUENCE [LARGE SCALE GENOMIC DNA]</scope>
    <source>
        <strain evidence="4">DSM 16493 / NCIMB 14021 / DFL 12</strain>
    </source>
</reference>
<dbReference type="HOGENOM" id="CLU_122758_0_0_5"/>
<keyword evidence="4" id="KW-1185">Reference proteome</keyword>
<name>A8LJT1_DINSH</name>
<dbReference type="Proteomes" id="UP000006833">
    <property type="component" value="Chromosome"/>
</dbReference>
<dbReference type="EMBL" id="CP000830">
    <property type="protein sequence ID" value="ABV91757.1"/>
    <property type="molecule type" value="Genomic_DNA"/>
</dbReference>
<evidence type="ECO:0000313" key="4">
    <source>
        <dbReference type="Proteomes" id="UP000006833"/>
    </source>
</evidence>
<dbReference type="AlphaFoldDB" id="A8LJT1"/>
<dbReference type="RefSeq" id="WP_012176690.1">
    <property type="nucleotide sequence ID" value="NC_009952.1"/>
</dbReference>
<feature type="chain" id="PRO_5002726018" evidence="2">
    <location>
        <begin position="22"/>
        <end position="190"/>
    </location>
</feature>